<dbReference type="EMBL" id="MQVX01000001">
    <property type="protein sequence ID" value="PQJ15527.1"/>
    <property type="molecule type" value="Genomic_DNA"/>
</dbReference>
<evidence type="ECO:0000313" key="3">
    <source>
        <dbReference type="EMBL" id="PQJ15527.1"/>
    </source>
</evidence>
<dbReference type="CDD" id="cd00088">
    <property type="entry name" value="HPT"/>
    <property type="match status" value="1"/>
</dbReference>
<dbReference type="Gene3D" id="1.20.120.160">
    <property type="entry name" value="HPT domain"/>
    <property type="match status" value="1"/>
</dbReference>
<dbReference type="InterPro" id="IPR036641">
    <property type="entry name" value="HPT_dom_sf"/>
</dbReference>
<dbReference type="GO" id="GO:0000160">
    <property type="term" value="P:phosphorelay signal transduction system"/>
    <property type="evidence" value="ECO:0007669"/>
    <property type="project" value="InterPro"/>
</dbReference>
<dbReference type="PROSITE" id="PS50894">
    <property type="entry name" value="HPT"/>
    <property type="match status" value="1"/>
</dbReference>
<dbReference type="SUPFAM" id="SSF47226">
    <property type="entry name" value="Histidine-containing phosphotransfer domain, HPT domain"/>
    <property type="match status" value="1"/>
</dbReference>
<dbReference type="Pfam" id="PF01627">
    <property type="entry name" value="Hpt"/>
    <property type="match status" value="1"/>
</dbReference>
<keyword evidence="4" id="KW-1185">Reference proteome</keyword>
<dbReference type="GO" id="GO:0004672">
    <property type="term" value="F:protein kinase activity"/>
    <property type="evidence" value="ECO:0007669"/>
    <property type="project" value="UniProtKB-ARBA"/>
</dbReference>
<reference evidence="4" key="1">
    <citation type="submission" date="2016-11" db="EMBL/GenBank/DDBJ databases">
        <title>Trade-off between light-utilization and light-protection in marine flavobacteria.</title>
        <authorList>
            <person name="Kumagai Y."/>
            <person name="Yoshizawa S."/>
            <person name="Kogure K."/>
        </authorList>
    </citation>
    <scope>NUCLEOTIDE SEQUENCE [LARGE SCALE GENOMIC DNA]</scope>
    <source>
        <strain evidence="4">SG-18</strain>
    </source>
</reference>
<evidence type="ECO:0000259" key="2">
    <source>
        <dbReference type="PROSITE" id="PS50894"/>
    </source>
</evidence>
<protein>
    <submittedName>
        <fullName evidence="3">Histidine phosphotransferase</fullName>
    </submittedName>
</protein>
<keyword evidence="3" id="KW-0808">Transferase</keyword>
<organism evidence="3 4">
    <name type="scientific">Aureicoccus marinus</name>
    <dbReference type="NCBI Taxonomy" id="754435"/>
    <lineage>
        <taxon>Bacteria</taxon>
        <taxon>Pseudomonadati</taxon>
        <taxon>Bacteroidota</taxon>
        <taxon>Flavobacteriia</taxon>
        <taxon>Flavobacteriales</taxon>
        <taxon>Flavobacteriaceae</taxon>
        <taxon>Aureicoccus</taxon>
    </lineage>
</organism>
<feature type="domain" description="HPt" evidence="2">
    <location>
        <begin position="15"/>
        <end position="112"/>
    </location>
</feature>
<gene>
    <name evidence="3" type="ORF">BST99_07060</name>
</gene>
<dbReference type="InterPro" id="IPR008207">
    <property type="entry name" value="Sig_transdc_His_kin_Hpt_dom"/>
</dbReference>
<proteinExistence type="predicted"/>
<dbReference type="Proteomes" id="UP000239366">
    <property type="component" value="Unassembled WGS sequence"/>
</dbReference>
<name>A0A2S7T7P2_9FLAO</name>
<feature type="modified residue" description="Phosphohistidine" evidence="1">
    <location>
        <position position="54"/>
    </location>
</feature>
<sequence length="112" mass="12814">MIYTLDKIQELAEGDQDFVMSVISVFLEEVPVDLQALESELESGNIEQIYKLAHKLKPNLDLMGMEPARALALEIETMGKQNQPLEEIRPKFPLLKKDIEQAIQELKKDFSL</sequence>
<comment type="caution">
    <text evidence="3">The sequence shown here is derived from an EMBL/GenBank/DDBJ whole genome shotgun (WGS) entry which is preliminary data.</text>
</comment>
<keyword evidence="1" id="KW-0597">Phosphoprotein</keyword>
<dbReference type="RefSeq" id="WP_105001179.1">
    <property type="nucleotide sequence ID" value="NZ_MQVX01000001.1"/>
</dbReference>
<evidence type="ECO:0000256" key="1">
    <source>
        <dbReference type="PROSITE-ProRule" id="PRU00110"/>
    </source>
</evidence>
<dbReference type="OrthoDB" id="7478530at2"/>
<evidence type="ECO:0000313" key="4">
    <source>
        <dbReference type="Proteomes" id="UP000239366"/>
    </source>
</evidence>
<accession>A0A2S7T7P2</accession>
<dbReference type="AlphaFoldDB" id="A0A2S7T7P2"/>